<dbReference type="GO" id="GO:0016787">
    <property type="term" value="F:hydrolase activity"/>
    <property type="evidence" value="ECO:0007669"/>
    <property type="project" value="UniProtKB-KW"/>
</dbReference>
<dbReference type="GO" id="GO:0003723">
    <property type="term" value="F:RNA binding"/>
    <property type="evidence" value="ECO:0007669"/>
    <property type="project" value="InterPro"/>
</dbReference>
<evidence type="ECO:0000256" key="6">
    <source>
        <dbReference type="ARBA" id="ARBA00022801"/>
    </source>
</evidence>
<dbReference type="EC" id="4.6.1.24" evidence="2"/>
<evidence type="ECO:0000256" key="1">
    <source>
        <dbReference type="ARBA" id="ARBA00009006"/>
    </source>
</evidence>
<evidence type="ECO:0000256" key="2">
    <source>
        <dbReference type="ARBA" id="ARBA00012549"/>
    </source>
</evidence>
<accession>A0A8K0TRH7</accession>
<name>A0A8K0TRH7_9PEZI</name>
<comment type="caution">
    <text evidence="11">The sequence shown here is derived from an EMBL/GenBank/DDBJ whole genome shotgun (WGS) entry which is preliminary data.</text>
</comment>
<reference evidence="11" key="1">
    <citation type="journal article" date="2021" name="Nat. Commun.">
        <title>Genetic determinants of endophytism in the Arabidopsis root mycobiome.</title>
        <authorList>
            <person name="Mesny F."/>
            <person name="Miyauchi S."/>
            <person name="Thiergart T."/>
            <person name="Pickel B."/>
            <person name="Atanasova L."/>
            <person name="Karlsson M."/>
            <person name="Huettel B."/>
            <person name="Barry K.W."/>
            <person name="Haridas S."/>
            <person name="Chen C."/>
            <person name="Bauer D."/>
            <person name="Andreopoulos W."/>
            <person name="Pangilinan J."/>
            <person name="LaButti K."/>
            <person name="Riley R."/>
            <person name="Lipzen A."/>
            <person name="Clum A."/>
            <person name="Drula E."/>
            <person name="Henrissat B."/>
            <person name="Kohler A."/>
            <person name="Grigoriev I.V."/>
            <person name="Martin F.M."/>
            <person name="Hacquard S."/>
        </authorList>
    </citation>
    <scope>NUCLEOTIDE SEQUENCE</scope>
    <source>
        <strain evidence="11">MPI-CAGE-AT-0016</strain>
    </source>
</reference>
<dbReference type="AlphaFoldDB" id="A0A8K0TRH7"/>
<dbReference type="InterPro" id="IPR000026">
    <property type="entry name" value="N1-like"/>
</dbReference>
<sequence>MRFFTAILPLVALLSGVTAAPIAEDVSPVIPSPLEKRAAATCGSTFYSAAAVNAAAVRACNLYRAGTQIGSNNYPHTFNNREGFSFAVAGPYQEFPILASGAIYSGGSPGPDRVVINTACRQAGAITHTGASGNAFVACR</sequence>
<keyword evidence="3" id="KW-0540">Nuclease</keyword>
<organism evidence="11 12">
    <name type="scientific">Plectosphaerella cucumerina</name>
    <dbReference type="NCBI Taxonomy" id="40658"/>
    <lineage>
        <taxon>Eukaryota</taxon>
        <taxon>Fungi</taxon>
        <taxon>Dikarya</taxon>
        <taxon>Ascomycota</taxon>
        <taxon>Pezizomycotina</taxon>
        <taxon>Sordariomycetes</taxon>
        <taxon>Hypocreomycetidae</taxon>
        <taxon>Glomerellales</taxon>
        <taxon>Plectosphaerellaceae</taxon>
        <taxon>Plectosphaerella</taxon>
    </lineage>
</organism>
<dbReference type="EMBL" id="JAGPXD010000002">
    <property type="protein sequence ID" value="KAH7368124.1"/>
    <property type="molecule type" value="Genomic_DNA"/>
</dbReference>
<dbReference type="PANTHER" id="PTHR42104">
    <property type="entry name" value="EXTRACELLULAR GUANYL-SPECIFIC RIBONUCLEASE RNTA (AFU_ORTHOLOGUE AFUA_4G03230)"/>
    <property type="match status" value="1"/>
</dbReference>
<keyword evidence="8" id="KW-0456">Lyase</keyword>
<dbReference type="Pfam" id="PF00545">
    <property type="entry name" value="Ribonuclease"/>
    <property type="match status" value="1"/>
</dbReference>
<evidence type="ECO:0000256" key="3">
    <source>
        <dbReference type="ARBA" id="ARBA00022722"/>
    </source>
</evidence>
<comment type="catalytic activity">
    <reaction evidence="9">
        <text>[RNA] containing guanosine + H2O = an [RNA fragment]-3'-guanosine-3'-phosphate + a 5'-hydroxy-ribonucleotide-3'-[RNA fragment].</text>
        <dbReference type="EC" id="4.6.1.24"/>
    </reaction>
</comment>
<dbReference type="PANTHER" id="PTHR42104:SF1">
    <property type="entry name" value="EXTRACELLULAR GUANYL-SPECIFIC RIBONUCLEASE RNTA (AFU_ORTHOLOGUE AFUA_4G03230)"/>
    <property type="match status" value="1"/>
</dbReference>
<evidence type="ECO:0000256" key="5">
    <source>
        <dbReference type="ARBA" id="ARBA00022759"/>
    </source>
</evidence>
<evidence type="ECO:0000256" key="7">
    <source>
        <dbReference type="ARBA" id="ARBA00023157"/>
    </source>
</evidence>
<evidence type="ECO:0000313" key="11">
    <source>
        <dbReference type="EMBL" id="KAH7368124.1"/>
    </source>
</evidence>
<evidence type="ECO:0000256" key="8">
    <source>
        <dbReference type="ARBA" id="ARBA00023239"/>
    </source>
</evidence>
<evidence type="ECO:0000256" key="10">
    <source>
        <dbReference type="SAM" id="SignalP"/>
    </source>
</evidence>
<evidence type="ECO:0000313" key="12">
    <source>
        <dbReference type="Proteomes" id="UP000813385"/>
    </source>
</evidence>
<keyword evidence="7" id="KW-1015">Disulfide bond</keyword>
<dbReference type="Gene3D" id="3.10.450.30">
    <property type="entry name" value="Microbial ribonucleases"/>
    <property type="match status" value="1"/>
</dbReference>
<keyword evidence="5" id="KW-0255">Endonuclease</keyword>
<dbReference type="InterPro" id="IPR048269">
    <property type="entry name" value="RNase_U2"/>
</dbReference>
<dbReference type="PIRSF" id="PIRSF037430">
    <property type="entry name" value="RNase_U2"/>
    <property type="match status" value="1"/>
</dbReference>
<dbReference type="CDD" id="cd00606">
    <property type="entry name" value="fungal_RNase"/>
    <property type="match status" value="1"/>
</dbReference>
<feature type="signal peptide" evidence="10">
    <location>
        <begin position="1"/>
        <end position="19"/>
    </location>
</feature>
<dbReference type="InterPro" id="IPR016191">
    <property type="entry name" value="Ribonuclease/ribotoxin"/>
</dbReference>
<keyword evidence="4 10" id="KW-0732">Signal</keyword>
<evidence type="ECO:0000256" key="4">
    <source>
        <dbReference type="ARBA" id="ARBA00022729"/>
    </source>
</evidence>
<protein>
    <recommendedName>
        <fullName evidence="2">ribonuclease T1</fullName>
        <ecNumber evidence="2">4.6.1.24</ecNumber>
    </recommendedName>
</protein>
<evidence type="ECO:0000256" key="9">
    <source>
        <dbReference type="ARBA" id="ARBA00034015"/>
    </source>
</evidence>
<proteinExistence type="inferred from homology"/>
<keyword evidence="12" id="KW-1185">Reference proteome</keyword>
<feature type="chain" id="PRO_5035455359" description="ribonuclease T1" evidence="10">
    <location>
        <begin position="20"/>
        <end position="140"/>
    </location>
</feature>
<dbReference type="GO" id="GO:0046589">
    <property type="term" value="F:ribonuclease T1 activity"/>
    <property type="evidence" value="ECO:0007669"/>
    <property type="project" value="UniProtKB-EC"/>
</dbReference>
<comment type="similarity">
    <text evidence="1">Belongs to the ribonuclease N1/T1 family.</text>
</comment>
<dbReference type="SUPFAM" id="SSF53933">
    <property type="entry name" value="Microbial ribonucleases"/>
    <property type="match status" value="1"/>
</dbReference>
<keyword evidence="6" id="KW-0378">Hydrolase</keyword>
<gene>
    <name evidence="11" type="ORF">B0T11DRAFT_316379</name>
</gene>
<dbReference type="OrthoDB" id="5425539at2759"/>
<dbReference type="Proteomes" id="UP000813385">
    <property type="component" value="Unassembled WGS sequence"/>
</dbReference>